<dbReference type="STRING" id="1147123.SAMN05443428_105109"/>
<proteinExistence type="inferred from homology"/>
<comment type="function">
    <text evidence="2">Pyridoxal 5'-phosphate (PLP)-binding protein, which is involved in PLP homeostasis.</text>
</comment>
<dbReference type="InterPro" id="IPR001608">
    <property type="entry name" value="Ala_racemase_N"/>
</dbReference>
<evidence type="ECO:0000256" key="2">
    <source>
        <dbReference type="HAMAP-Rule" id="MF_02087"/>
    </source>
</evidence>
<dbReference type="InterPro" id="IPR011078">
    <property type="entry name" value="PyrdxlP_homeostasis"/>
</dbReference>
<protein>
    <recommendedName>
        <fullName evidence="2">Pyridoxal phosphate homeostasis protein</fullName>
        <shortName evidence="2">PLP homeostasis protein</shortName>
    </recommendedName>
</protein>
<dbReference type="HAMAP" id="MF_02087">
    <property type="entry name" value="PLP_homeostasis"/>
    <property type="match status" value="1"/>
</dbReference>
<dbReference type="PANTHER" id="PTHR10146:SF14">
    <property type="entry name" value="PYRIDOXAL PHOSPHATE HOMEOSTASIS PROTEIN"/>
    <property type="match status" value="1"/>
</dbReference>
<dbReference type="GO" id="GO:0030170">
    <property type="term" value="F:pyridoxal phosphate binding"/>
    <property type="evidence" value="ECO:0007669"/>
    <property type="project" value="UniProtKB-UniRule"/>
</dbReference>
<evidence type="ECO:0000256" key="1">
    <source>
        <dbReference type="ARBA" id="ARBA00022898"/>
    </source>
</evidence>
<dbReference type="SUPFAM" id="SSF51419">
    <property type="entry name" value="PLP-binding barrel"/>
    <property type="match status" value="1"/>
</dbReference>
<dbReference type="PIRSF" id="PIRSF004848">
    <property type="entry name" value="YBL036c_PLPDEIII"/>
    <property type="match status" value="1"/>
</dbReference>
<gene>
    <name evidence="6" type="ORF">SAMN05443428_105109</name>
</gene>
<evidence type="ECO:0000313" key="7">
    <source>
        <dbReference type="Proteomes" id="UP000190105"/>
    </source>
</evidence>
<accession>A0A1T4X1U9</accession>
<comment type="cofactor">
    <cofactor evidence="3">
        <name>pyridoxal 5'-phosphate</name>
        <dbReference type="ChEBI" id="CHEBI:597326"/>
    </cofactor>
</comment>
<dbReference type="PANTHER" id="PTHR10146">
    <property type="entry name" value="PROLINE SYNTHETASE CO-TRANSCRIBED BACTERIAL HOMOLOG PROTEIN"/>
    <property type="match status" value="1"/>
</dbReference>
<dbReference type="Pfam" id="PF01168">
    <property type="entry name" value="Ala_racemase_N"/>
    <property type="match status" value="1"/>
</dbReference>
<dbReference type="AlphaFoldDB" id="A0A1T4X1U9"/>
<dbReference type="Gene3D" id="3.20.20.10">
    <property type="entry name" value="Alanine racemase"/>
    <property type="match status" value="1"/>
</dbReference>
<dbReference type="Proteomes" id="UP000190105">
    <property type="component" value="Unassembled WGS sequence"/>
</dbReference>
<reference evidence="7" key="1">
    <citation type="submission" date="2017-02" db="EMBL/GenBank/DDBJ databases">
        <authorList>
            <person name="Varghese N."/>
            <person name="Submissions S."/>
        </authorList>
    </citation>
    <scope>NUCLEOTIDE SEQUENCE [LARGE SCALE GENOMIC DNA]</scope>
    <source>
        <strain evidence="7">USBA 833</strain>
    </source>
</reference>
<dbReference type="InterPro" id="IPR029066">
    <property type="entry name" value="PLP-binding_barrel"/>
</dbReference>
<dbReference type="OrthoDB" id="9804072at2"/>
<feature type="modified residue" description="N6-(pyridoxal phosphate)lysine" evidence="2 3">
    <location>
        <position position="35"/>
    </location>
</feature>
<feature type="domain" description="Alanine racemase N-terminal" evidence="5">
    <location>
        <begin position="7"/>
        <end position="226"/>
    </location>
</feature>
<organism evidence="6 7">
    <name type="scientific">Caloramator quimbayensis</name>
    <dbReference type="NCBI Taxonomy" id="1147123"/>
    <lineage>
        <taxon>Bacteria</taxon>
        <taxon>Bacillati</taxon>
        <taxon>Bacillota</taxon>
        <taxon>Clostridia</taxon>
        <taxon>Eubacteriales</taxon>
        <taxon>Clostridiaceae</taxon>
        <taxon>Caloramator</taxon>
    </lineage>
</organism>
<dbReference type="EMBL" id="FUYH01000005">
    <property type="protein sequence ID" value="SKA83570.1"/>
    <property type="molecule type" value="Genomic_DNA"/>
</dbReference>
<keyword evidence="7" id="KW-1185">Reference proteome</keyword>
<dbReference type="NCBIfam" id="TIGR00044">
    <property type="entry name" value="YggS family pyridoxal phosphate-dependent enzyme"/>
    <property type="match status" value="1"/>
</dbReference>
<dbReference type="CDD" id="cd00635">
    <property type="entry name" value="PLPDE_III_YBL036c_like"/>
    <property type="match status" value="1"/>
</dbReference>
<evidence type="ECO:0000256" key="3">
    <source>
        <dbReference type="PIRSR" id="PIRSR004848-1"/>
    </source>
</evidence>
<dbReference type="FunFam" id="3.20.20.10:FF:000018">
    <property type="entry name" value="Pyridoxal phosphate homeostasis protein"/>
    <property type="match status" value="1"/>
</dbReference>
<comment type="similarity">
    <text evidence="2 4">Belongs to the pyridoxal phosphate-binding protein YggS/PROSC family.</text>
</comment>
<evidence type="ECO:0000259" key="5">
    <source>
        <dbReference type="Pfam" id="PF01168"/>
    </source>
</evidence>
<sequence>MNLSENIEHVKERIERAAEKSKRNPKEIMLIAVSKTQSAEKIIKARDLGLEVFGENKVQEILSKYDEVKNVRWHMIGHLQRNKVKYIIDKVEMIHSLDSIELAQEINKRAEKIGKIMPVLIQINIGREDSKSGIYEEELEEFIEKLIDFKNILISGIMTIPPKSDNELEARMYFKKMRIIFENLKDYKYDNFDIKYLSMGMTADFEIAIEEGANIVRVGTGIFGERKY</sequence>
<dbReference type="RefSeq" id="WP_078695927.1">
    <property type="nucleotide sequence ID" value="NZ_FUYH01000005.1"/>
</dbReference>
<dbReference type="PROSITE" id="PS01211">
    <property type="entry name" value="UPF0001"/>
    <property type="match status" value="1"/>
</dbReference>
<name>A0A1T4X1U9_9CLOT</name>
<keyword evidence="1 2" id="KW-0663">Pyridoxal phosphate</keyword>
<evidence type="ECO:0000313" key="6">
    <source>
        <dbReference type="EMBL" id="SKA83570.1"/>
    </source>
</evidence>
<evidence type="ECO:0000256" key="4">
    <source>
        <dbReference type="RuleBase" id="RU004514"/>
    </source>
</evidence>